<proteinExistence type="predicted"/>
<gene>
    <name evidence="1" type="ORF">JFY56_02350</name>
</gene>
<protein>
    <submittedName>
        <fullName evidence="1">DUF2889 domain-containing protein</fullName>
    </submittedName>
</protein>
<keyword evidence="2" id="KW-1185">Reference proteome</keyword>
<dbReference type="InterPro" id="IPR021312">
    <property type="entry name" value="DUF2889"/>
</dbReference>
<evidence type="ECO:0000313" key="1">
    <source>
        <dbReference type="EMBL" id="MBO3274064.1"/>
    </source>
</evidence>
<dbReference type="Pfam" id="PF11136">
    <property type="entry name" value="DUF2889"/>
    <property type="match status" value="1"/>
</dbReference>
<comment type="caution">
    <text evidence="1">The sequence shown here is derived from an EMBL/GenBank/DDBJ whole genome shotgun (WGS) entry which is preliminary data.</text>
</comment>
<evidence type="ECO:0000313" key="2">
    <source>
        <dbReference type="Proteomes" id="UP000669060"/>
    </source>
</evidence>
<sequence length="196" mass="21586">MNDHESAGQITRRLLHTRQVLCTGYQRSDGMFDFEGHLVDTKGIDTEFVYGTVPAGGVLHQMVIRMTVDERMVIQHIEAVTEEAPTPVCASVNEAYAALKGLRIGSGFKKHVAELVGGVEGCTHLTELLGPMATTVIQTMAPILQKRIRQRALADPDFKMPRHWVIGSCHAYHPEGDAARRVSEWRGSERLIAVGG</sequence>
<dbReference type="EMBL" id="JAELYA010000001">
    <property type="protein sequence ID" value="MBO3274064.1"/>
    <property type="molecule type" value="Genomic_DNA"/>
</dbReference>
<organism evidence="1 2">
    <name type="scientific">Pseudomonas schmalbachii</name>
    <dbReference type="NCBI Taxonomy" id="2816993"/>
    <lineage>
        <taxon>Bacteria</taxon>
        <taxon>Pseudomonadati</taxon>
        <taxon>Pseudomonadota</taxon>
        <taxon>Gammaproteobacteria</taxon>
        <taxon>Pseudomonadales</taxon>
        <taxon>Pseudomonadaceae</taxon>
        <taxon>Pseudomonas</taxon>
    </lineage>
</organism>
<name>A0ABS3TNC2_9PSED</name>
<accession>A0ABS3TNC2</accession>
<dbReference type="Proteomes" id="UP000669060">
    <property type="component" value="Unassembled WGS sequence"/>
</dbReference>
<reference evidence="1 2" key="1">
    <citation type="submission" date="2020-12" db="EMBL/GenBank/DDBJ databases">
        <title>Pseudomonas schmalbachii sp. nov. isolated from millipede gut.</title>
        <authorList>
            <person name="Shelomi M."/>
        </authorList>
    </citation>
    <scope>NUCLEOTIDE SEQUENCE [LARGE SCALE GENOMIC DNA]</scope>
    <source>
        <strain evidence="1 2">Milli4</strain>
    </source>
</reference>
<dbReference type="RefSeq" id="WP_208311868.1">
    <property type="nucleotide sequence ID" value="NZ_JAELYA010000001.1"/>
</dbReference>